<dbReference type="Proteomes" id="UP001596132">
    <property type="component" value="Unassembled WGS sequence"/>
</dbReference>
<proteinExistence type="predicted"/>
<comment type="caution">
    <text evidence="1">The sequence shown here is derived from an EMBL/GenBank/DDBJ whole genome shotgun (WGS) entry which is preliminary data.</text>
</comment>
<dbReference type="EMBL" id="JBHSPP010000005">
    <property type="protein sequence ID" value="MFC5704884.1"/>
    <property type="molecule type" value="Genomic_DNA"/>
</dbReference>
<sequence length="52" mass="5832">MRSSDLVFMEQKMARNSEFYAAWAIIGGLKEGETQLVAPFMLMIAQGLLVTH</sequence>
<reference evidence="2" key="1">
    <citation type="journal article" date="2019" name="Int. J. Syst. Evol. Microbiol.">
        <title>The Global Catalogue of Microorganisms (GCM) 10K type strain sequencing project: providing services to taxonomists for standard genome sequencing and annotation.</title>
        <authorList>
            <consortium name="The Broad Institute Genomics Platform"/>
            <consortium name="The Broad Institute Genome Sequencing Center for Infectious Disease"/>
            <person name="Wu L."/>
            <person name="Ma J."/>
        </authorList>
    </citation>
    <scope>NUCLEOTIDE SEQUENCE [LARGE SCALE GENOMIC DNA]</scope>
    <source>
        <strain evidence="2">KCTC 15012</strain>
    </source>
</reference>
<accession>A0ABW0Y576</accession>
<gene>
    <name evidence="1" type="ORF">ACFPVW_02080</name>
</gene>
<keyword evidence="2" id="KW-1185">Reference proteome</keyword>
<dbReference type="RefSeq" id="WP_156128054.1">
    <property type="nucleotide sequence ID" value="NZ_CDDF01000005.1"/>
</dbReference>
<evidence type="ECO:0000313" key="1">
    <source>
        <dbReference type="EMBL" id="MFC5704884.1"/>
    </source>
</evidence>
<name>A0ABW0Y576_9GAMM</name>
<evidence type="ECO:0000313" key="2">
    <source>
        <dbReference type="Proteomes" id="UP001596132"/>
    </source>
</evidence>
<organism evidence="1 2">
    <name type="scientific">Aeromonas eucrenophila</name>
    <dbReference type="NCBI Taxonomy" id="649"/>
    <lineage>
        <taxon>Bacteria</taxon>
        <taxon>Pseudomonadati</taxon>
        <taxon>Pseudomonadota</taxon>
        <taxon>Gammaproteobacteria</taxon>
        <taxon>Aeromonadales</taxon>
        <taxon>Aeromonadaceae</taxon>
        <taxon>Aeromonas</taxon>
    </lineage>
</organism>
<protein>
    <submittedName>
        <fullName evidence="1">Uncharacterized protein</fullName>
    </submittedName>
</protein>